<protein>
    <submittedName>
        <fullName evidence="1">Pyrimidine 5'-nucleotidase</fullName>
    </submittedName>
</protein>
<dbReference type="EMBL" id="LQQU01000029">
    <property type="protein sequence ID" value="KZE30284.1"/>
    <property type="molecule type" value="Genomic_DNA"/>
</dbReference>
<evidence type="ECO:0000313" key="2">
    <source>
        <dbReference type="Proteomes" id="UP000076625"/>
    </source>
</evidence>
<dbReference type="Gene3D" id="1.10.150.450">
    <property type="match status" value="1"/>
</dbReference>
<dbReference type="SFLD" id="SFLDG01129">
    <property type="entry name" value="C1.5:_HAD__Beta-PGM__Phosphata"/>
    <property type="match status" value="1"/>
</dbReference>
<keyword evidence="2" id="KW-1185">Reference proteome</keyword>
<dbReference type="InterPro" id="IPR023214">
    <property type="entry name" value="HAD_sf"/>
</dbReference>
<gene>
    <name evidence="1" type="ORF">AVW16_12870</name>
</gene>
<dbReference type="Gene3D" id="3.40.50.1000">
    <property type="entry name" value="HAD superfamily/HAD-like"/>
    <property type="match status" value="1"/>
</dbReference>
<dbReference type="InterPro" id="IPR010237">
    <property type="entry name" value="Pyr-5-nucltdase"/>
</dbReference>
<dbReference type="SFLD" id="SFLDS00003">
    <property type="entry name" value="Haloacid_Dehalogenase"/>
    <property type="match status" value="1"/>
</dbReference>
<comment type="caution">
    <text evidence="1">The sequence shown here is derived from an EMBL/GenBank/DDBJ whole genome shotgun (WGS) entry which is preliminary data.</text>
</comment>
<evidence type="ECO:0000313" key="1">
    <source>
        <dbReference type="EMBL" id="KZE30284.1"/>
    </source>
</evidence>
<name>A0A165F2Q6_9NEIS</name>
<accession>A0A165F2Q6</accession>
<dbReference type="PANTHER" id="PTHR12725:SF117">
    <property type="entry name" value="HALOACID DEHALOGENASE-LIKE HYDROLASE"/>
    <property type="match status" value="1"/>
</dbReference>
<dbReference type="InterPro" id="IPR036412">
    <property type="entry name" value="HAD-like_sf"/>
</dbReference>
<sequence length="205" mass="23508">MTWIFDLDNTLHDASHGIFPHINRAMTDYMMRHLALTHADAEALRQRYWAQYGATLKGLVRHHGVDPQHFLTTTHPLDELAQWLRWESGLAEAMRRLPGRKIVLSNGPTHYVEGVVERMGIRRHFVDCYGVERLDYLPKPHKAAFRAVLAEHRLDAARCVMVEDSLENLKAAKALGMKTVWISKAARRPAYVDRRIARITELGAP</sequence>
<dbReference type="Proteomes" id="UP000076625">
    <property type="component" value="Unassembled WGS sequence"/>
</dbReference>
<dbReference type="Pfam" id="PF00702">
    <property type="entry name" value="Hydrolase"/>
    <property type="match status" value="1"/>
</dbReference>
<dbReference type="SUPFAM" id="SSF56784">
    <property type="entry name" value="HAD-like"/>
    <property type="match status" value="1"/>
</dbReference>
<proteinExistence type="predicted"/>
<dbReference type="NCBIfam" id="TIGR01509">
    <property type="entry name" value="HAD-SF-IA-v3"/>
    <property type="match status" value="1"/>
</dbReference>
<dbReference type="InterPro" id="IPR006439">
    <property type="entry name" value="HAD-SF_hydro_IA"/>
</dbReference>
<dbReference type="PANTHER" id="PTHR12725">
    <property type="entry name" value="HALOACID DEHALOGENASE-LIKE HYDROLASE"/>
    <property type="match status" value="1"/>
</dbReference>
<organism evidence="1 2">
    <name type="scientific">Crenobacter luteus</name>
    <dbReference type="NCBI Taxonomy" id="1452487"/>
    <lineage>
        <taxon>Bacteria</taxon>
        <taxon>Pseudomonadati</taxon>
        <taxon>Pseudomonadota</taxon>
        <taxon>Betaproteobacteria</taxon>
        <taxon>Neisseriales</taxon>
        <taxon>Neisseriaceae</taxon>
        <taxon>Crenobacter</taxon>
    </lineage>
</organism>
<dbReference type="STRING" id="1452487.AVW16_12870"/>
<reference evidence="2" key="1">
    <citation type="submission" date="2016-01" db="EMBL/GenBank/DDBJ databases">
        <title>Draft genome of Chromobacterium sp. F49.</title>
        <authorList>
            <person name="Hong K.W."/>
        </authorList>
    </citation>
    <scope>NUCLEOTIDE SEQUENCE [LARGE SCALE GENOMIC DNA]</scope>
    <source>
        <strain evidence="2">CN10</strain>
    </source>
</reference>
<dbReference type="NCBIfam" id="TIGR01993">
    <property type="entry name" value="Pyr-5-nucltdase"/>
    <property type="match status" value="1"/>
</dbReference>
<dbReference type="SFLD" id="SFLDG01132">
    <property type="entry name" value="C1.5.3:_5'-Nucleotidase_Like"/>
    <property type="match status" value="1"/>
</dbReference>
<dbReference type="AlphaFoldDB" id="A0A165F2Q6"/>